<dbReference type="GO" id="GO:0004497">
    <property type="term" value="F:monooxygenase activity"/>
    <property type="evidence" value="ECO:0007669"/>
    <property type="project" value="InterPro"/>
</dbReference>
<gene>
    <name evidence="1" type="ORF">BO71DRAFT_434898</name>
</gene>
<accession>A0A319EE30</accession>
<sequence length="256" mass="28049">MLDPATSEKITTAFTSEYKCIFAVSKNDPSSPFMPDATVHNAYYSHHSSVAASGVPGLVFWFLFVKTPLTTTPKCPRFTDEDASALIEEYATAAPGPGYTVKDLWETRVTINAGLGGNLAYESIAHFTNALVTLLKDSPSPSQEQITTLFQQFDQAHRPRAKTVLNVSGPITRYEAQDTGFLKFAARHLSPWVSDKWKAKLYASFSKGAPHLNFLPLKVQNSIRTPQGSAAYSSPRILITGAVVATGLGILWHRLR</sequence>
<evidence type="ECO:0000313" key="1">
    <source>
        <dbReference type="EMBL" id="PYH89322.1"/>
    </source>
</evidence>
<evidence type="ECO:0000313" key="2">
    <source>
        <dbReference type="Proteomes" id="UP000247810"/>
    </source>
</evidence>
<organism evidence="1 2">
    <name type="scientific">Aspergillus ellipticus CBS 707.79</name>
    <dbReference type="NCBI Taxonomy" id="1448320"/>
    <lineage>
        <taxon>Eukaryota</taxon>
        <taxon>Fungi</taxon>
        <taxon>Dikarya</taxon>
        <taxon>Ascomycota</taxon>
        <taxon>Pezizomycotina</taxon>
        <taxon>Eurotiomycetes</taxon>
        <taxon>Eurotiomycetidae</taxon>
        <taxon>Eurotiales</taxon>
        <taxon>Aspergillaceae</taxon>
        <taxon>Aspergillus</taxon>
        <taxon>Aspergillus subgen. Circumdati</taxon>
    </lineage>
</organism>
<dbReference type="EMBL" id="KZ826035">
    <property type="protein sequence ID" value="PYH89322.1"/>
    <property type="molecule type" value="Genomic_DNA"/>
</dbReference>
<reference evidence="1 2" key="1">
    <citation type="submission" date="2018-02" db="EMBL/GenBank/DDBJ databases">
        <title>The genomes of Aspergillus section Nigri reveals drivers in fungal speciation.</title>
        <authorList>
            <consortium name="DOE Joint Genome Institute"/>
            <person name="Vesth T.C."/>
            <person name="Nybo J."/>
            <person name="Theobald S."/>
            <person name="Brandl J."/>
            <person name="Frisvad J.C."/>
            <person name="Nielsen K.F."/>
            <person name="Lyhne E.K."/>
            <person name="Kogle M.E."/>
            <person name="Kuo A."/>
            <person name="Riley R."/>
            <person name="Clum A."/>
            <person name="Nolan M."/>
            <person name="Lipzen A."/>
            <person name="Salamov A."/>
            <person name="Henrissat B."/>
            <person name="Wiebenga A."/>
            <person name="De vries R.P."/>
            <person name="Grigoriev I.V."/>
            <person name="Mortensen U.H."/>
            <person name="Andersen M.R."/>
            <person name="Baker S.E."/>
        </authorList>
    </citation>
    <scope>NUCLEOTIDE SEQUENCE [LARGE SCALE GENOMIC DNA]</scope>
    <source>
        <strain evidence="1 2">CBS 707.79</strain>
    </source>
</reference>
<proteinExistence type="predicted"/>
<dbReference type="PANTHER" id="PTHR47356">
    <property type="entry name" value="FAD-DEPENDENT MONOOXYGENASE ASQG-RELATED"/>
    <property type="match status" value="1"/>
</dbReference>
<dbReference type="VEuPathDB" id="FungiDB:BO71DRAFT_434898"/>
<dbReference type="OrthoDB" id="2431938at2759"/>
<keyword evidence="2" id="KW-1185">Reference proteome</keyword>
<dbReference type="AlphaFoldDB" id="A0A319EE30"/>
<dbReference type="PANTHER" id="PTHR47356:SF2">
    <property type="entry name" value="FAD-BINDING DOMAIN-CONTAINING PROTEIN-RELATED"/>
    <property type="match status" value="1"/>
</dbReference>
<name>A0A319EE30_9EURO</name>
<dbReference type="STRING" id="1448320.A0A319EE30"/>
<protein>
    <submittedName>
        <fullName evidence="1">Uncharacterized protein</fullName>
    </submittedName>
</protein>
<dbReference type="Proteomes" id="UP000247810">
    <property type="component" value="Unassembled WGS sequence"/>
</dbReference>
<dbReference type="InterPro" id="IPR050562">
    <property type="entry name" value="FAD_mOase_fung"/>
</dbReference>